<dbReference type="OrthoDB" id="3638488at2759"/>
<dbReference type="OMA" id="LRWIHRD"/>
<dbReference type="PANTHER" id="PTHR24356:SF400">
    <property type="entry name" value="SERINE_THREONINE-PROTEIN KINASE CBK1"/>
    <property type="match status" value="1"/>
</dbReference>
<dbReference type="HOGENOM" id="CLU_000288_19_1_1"/>
<accession>A0A074YQ22</accession>
<dbReference type="EC" id="2.7.11.1" evidence="1"/>
<dbReference type="InParanoid" id="A0A074YQ22"/>
<keyword evidence="4" id="KW-0547">Nucleotide-binding</keyword>
<dbReference type="InterPro" id="IPR011009">
    <property type="entry name" value="Kinase-like_dom_sf"/>
</dbReference>
<feature type="region of interest" description="Disordered" evidence="9">
    <location>
        <begin position="25"/>
        <end position="46"/>
    </location>
</feature>
<evidence type="ECO:0000256" key="2">
    <source>
        <dbReference type="ARBA" id="ARBA00022527"/>
    </source>
</evidence>
<dbReference type="Gene3D" id="3.30.200.20">
    <property type="entry name" value="Phosphorylase Kinase, domain 1"/>
    <property type="match status" value="1"/>
</dbReference>
<evidence type="ECO:0000256" key="9">
    <source>
        <dbReference type="SAM" id="MobiDB-lite"/>
    </source>
</evidence>
<dbReference type="SMART" id="SM00220">
    <property type="entry name" value="S_TKc"/>
    <property type="match status" value="1"/>
</dbReference>
<name>A0A074YQ22_AURSE</name>
<sequence>METFYNECYTESKSERSVRRQRLKAHLDQSSISPSEKDEIVHSWERSESTHLRRLRGLKSSSGQRHSSKSVSNAGFQELRILGKGSFGAVKLVTDAEHFLTEESTPCVMNDVPCPTLVRRGSQDPRAMKDYYAMKVIRKASMVRKGQEAHMRGERDFLVKAEGSQWVVPLIASFQDSTNLYLVMEFMIGADFMTYLIRRHIISEDDTRFFIAEMVLAIEETHKMGWIHRDIKPDNFLIHSSGHLKICDFGLAFDGHWSHINDYYDTTRWSILDKYNIHVRGDALDEESRAHPRYDDSRASTSRRPYEMHSVVDMKELLEEPERVQRERPKSNVGTKLYMAPELVLGHDYDGRIDWWSLGCILFECFWARTPFYSEDRQTTAKNIVNHAKTLHFSDSERLTGTGQHFPAPSKSAVSLMKGLLREKQYRLSSAAYSSRSCHSLNFQDTSCERSFVVPNDAEDIKAHPFFKSIQWDSLHRSKPPFVPEAVGDIAQYFDDEDRHINAAGTSFMSLRERADPEGRSWTNKQVLGEYYERWVAEQLQVEKIQMGMTDWTDERFEKHKRMFGDRWCALKETRMKHHLLGSRPRRSRPKDMLLRDRHLGDHVLERRKAGAFLGYTYRCPRYVFPEAGKEKAPVFSRPTIIPVTDNE</sequence>
<dbReference type="GeneID" id="25362472"/>
<dbReference type="Gene3D" id="1.10.510.10">
    <property type="entry name" value="Transferase(Phosphotransferase) domain 1"/>
    <property type="match status" value="1"/>
</dbReference>
<dbReference type="SUPFAM" id="SSF56112">
    <property type="entry name" value="Protein kinase-like (PK-like)"/>
    <property type="match status" value="1"/>
</dbReference>
<dbReference type="PROSITE" id="PS50011">
    <property type="entry name" value="PROTEIN_KINASE_DOM"/>
    <property type="match status" value="1"/>
</dbReference>
<comment type="catalytic activity">
    <reaction evidence="7">
        <text>L-threonyl-[protein] + ATP = O-phospho-L-threonyl-[protein] + ADP + H(+)</text>
        <dbReference type="Rhea" id="RHEA:46608"/>
        <dbReference type="Rhea" id="RHEA-COMP:11060"/>
        <dbReference type="Rhea" id="RHEA-COMP:11605"/>
        <dbReference type="ChEBI" id="CHEBI:15378"/>
        <dbReference type="ChEBI" id="CHEBI:30013"/>
        <dbReference type="ChEBI" id="CHEBI:30616"/>
        <dbReference type="ChEBI" id="CHEBI:61977"/>
        <dbReference type="ChEBI" id="CHEBI:456216"/>
        <dbReference type="EC" id="2.7.11.1"/>
    </reaction>
</comment>
<keyword evidence="2" id="KW-0723">Serine/threonine-protein kinase</keyword>
<evidence type="ECO:0000259" key="10">
    <source>
        <dbReference type="PROSITE" id="PS50011"/>
    </source>
</evidence>
<dbReference type="PROSITE" id="PS51285">
    <property type="entry name" value="AGC_KINASE_CTER"/>
    <property type="match status" value="1"/>
</dbReference>
<evidence type="ECO:0000256" key="4">
    <source>
        <dbReference type="ARBA" id="ARBA00022741"/>
    </source>
</evidence>
<proteinExistence type="predicted"/>
<evidence type="ECO:0000256" key="5">
    <source>
        <dbReference type="ARBA" id="ARBA00022777"/>
    </source>
</evidence>
<dbReference type="RefSeq" id="XP_013348486.1">
    <property type="nucleotide sequence ID" value="XM_013493032.1"/>
</dbReference>
<keyword evidence="5" id="KW-0418">Kinase</keyword>
<dbReference type="InterPro" id="IPR000719">
    <property type="entry name" value="Prot_kinase_dom"/>
</dbReference>
<keyword evidence="3" id="KW-0808">Transferase</keyword>
<feature type="compositionally biased region" description="Basic and acidic residues" evidence="9">
    <location>
        <begin position="35"/>
        <end position="46"/>
    </location>
</feature>
<dbReference type="InterPro" id="IPR050236">
    <property type="entry name" value="Ser_Thr_kinase_AGC"/>
</dbReference>
<evidence type="ECO:0000256" key="3">
    <source>
        <dbReference type="ARBA" id="ARBA00022679"/>
    </source>
</evidence>
<keyword evidence="13" id="KW-1185">Reference proteome</keyword>
<dbReference type="Proteomes" id="UP000030641">
    <property type="component" value="Unassembled WGS sequence"/>
</dbReference>
<comment type="catalytic activity">
    <reaction evidence="8">
        <text>L-seryl-[protein] + ATP = O-phospho-L-seryl-[protein] + ADP + H(+)</text>
        <dbReference type="Rhea" id="RHEA:17989"/>
        <dbReference type="Rhea" id="RHEA-COMP:9863"/>
        <dbReference type="Rhea" id="RHEA-COMP:11604"/>
        <dbReference type="ChEBI" id="CHEBI:15378"/>
        <dbReference type="ChEBI" id="CHEBI:29999"/>
        <dbReference type="ChEBI" id="CHEBI:30616"/>
        <dbReference type="ChEBI" id="CHEBI:83421"/>
        <dbReference type="ChEBI" id="CHEBI:456216"/>
        <dbReference type="EC" id="2.7.11.1"/>
    </reaction>
</comment>
<evidence type="ECO:0000256" key="7">
    <source>
        <dbReference type="ARBA" id="ARBA00047899"/>
    </source>
</evidence>
<dbReference type="AlphaFoldDB" id="A0A074YQ22"/>
<dbReference type="GO" id="GO:0005524">
    <property type="term" value="F:ATP binding"/>
    <property type="evidence" value="ECO:0007669"/>
    <property type="project" value="UniProtKB-KW"/>
</dbReference>
<gene>
    <name evidence="12" type="ORF">AUEXF2481DRAFT_202952</name>
</gene>
<dbReference type="PANTHER" id="PTHR24356">
    <property type="entry name" value="SERINE/THREONINE-PROTEIN KINASE"/>
    <property type="match status" value="1"/>
</dbReference>
<evidence type="ECO:0000259" key="11">
    <source>
        <dbReference type="PROSITE" id="PS51285"/>
    </source>
</evidence>
<dbReference type="EMBL" id="KL584750">
    <property type="protein sequence ID" value="KEQ99893.1"/>
    <property type="molecule type" value="Genomic_DNA"/>
</dbReference>
<feature type="domain" description="Protein kinase" evidence="10">
    <location>
        <begin position="76"/>
        <end position="467"/>
    </location>
</feature>
<evidence type="ECO:0000313" key="12">
    <source>
        <dbReference type="EMBL" id="KEQ99893.1"/>
    </source>
</evidence>
<evidence type="ECO:0000256" key="1">
    <source>
        <dbReference type="ARBA" id="ARBA00012513"/>
    </source>
</evidence>
<dbReference type="STRING" id="1043005.A0A074YQ22"/>
<keyword evidence="6" id="KW-0067">ATP-binding</keyword>
<evidence type="ECO:0000256" key="6">
    <source>
        <dbReference type="ARBA" id="ARBA00022840"/>
    </source>
</evidence>
<dbReference type="GO" id="GO:0004674">
    <property type="term" value="F:protein serine/threonine kinase activity"/>
    <property type="evidence" value="ECO:0007669"/>
    <property type="project" value="UniProtKB-KW"/>
</dbReference>
<evidence type="ECO:0000313" key="13">
    <source>
        <dbReference type="Proteomes" id="UP000030641"/>
    </source>
</evidence>
<dbReference type="InterPro" id="IPR000961">
    <property type="entry name" value="AGC-kinase_C"/>
</dbReference>
<organism evidence="12 13">
    <name type="scientific">Aureobasidium subglaciale (strain EXF-2481)</name>
    <name type="common">Aureobasidium pullulans var. subglaciale</name>
    <dbReference type="NCBI Taxonomy" id="1043005"/>
    <lineage>
        <taxon>Eukaryota</taxon>
        <taxon>Fungi</taxon>
        <taxon>Dikarya</taxon>
        <taxon>Ascomycota</taxon>
        <taxon>Pezizomycotina</taxon>
        <taxon>Dothideomycetes</taxon>
        <taxon>Dothideomycetidae</taxon>
        <taxon>Dothideales</taxon>
        <taxon>Saccotheciaceae</taxon>
        <taxon>Aureobasidium</taxon>
    </lineage>
</organism>
<protein>
    <recommendedName>
        <fullName evidence="1">non-specific serine/threonine protein kinase</fullName>
        <ecNumber evidence="1">2.7.11.1</ecNumber>
    </recommendedName>
</protein>
<dbReference type="Pfam" id="PF00069">
    <property type="entry name" value="Pkinase"/>
    <property type="match status" value="2"/>
</dbReference>
<feature type="domain" description="AGC-kinase C-terminal" evidence="11">
    <location>
        <begin position="468"/>
        <end position="518"/>
    </location>
</feature>
<evidence type="ECO:0000256" key="8">
    <source>
        <dbReference type="ARBA" id="ARBA00048679"/>
    </source>
</evidence>
<reference evidence="12 13" key="1">
    <citation type="journal article" date="2014" name="BMC Genomics">
        <title>Genome sequencing of four Aureobasidium pullulans varieties: biotechnological potential, stress tolerance, and description of new species.</title>
        <authorList>
            <person name="Gostin Ar C."/>
            <person name="Ohm R.A."/>
            <person name="Kogej T."/>
            <person name="Sonjak S."/>
            <person name="Turk M."/>
            <person name="Zajc J."/>
            <person name="Zalar P."/>
            <person name="Grube M."/>
            <person name="Sun H."/>
            <person name="Han J."/>
            <person name="Sharma A."/>
            <person name="Chiniquy J."/>
            <person name="Ngan C.Y."/>
            <person name="Lipzen A."/>
            <person name="Barry K."/>
            <person name="Grigoriev I.V."/>
            <person name="Gunde-Cimerman N."/>
        </authorList>
    </citation>
    <scope>NUCLEOTIDE SEQUENCE [LARGE SCALE GENOMIC DNA]</scope>
    <source>
        <strain evidence="12 13">EXF-2481</strain>
    </source>
</reference>
<dbReference type="GO" id="GO:0035556">
    <property type="term" value="P:intracellular signal transduction"/>
    <property type="evidence" value="ECO:0007669"/>
    <property type="project" value="TreeGrafter"/>
</dbReference>